<reference evidence="3" key="1">
    <citation type="submission" date="2017-12" db="EMBL/GenBank/DDBJ databases">
        <title>Gene loss provides genomic basis for host adaptation in cereal stripe rust fungi.</title>
        <authorList>
            <person name="Xia C."/>
        </authorList>
    </citation>
    <scope>NUCLEOTIDE SEQUENCE [LARGE SCALE GENOMIC DNA]</scope>
    <source>
        <strain evidence="3">93-210</strain>
    </source>
</reference>
<evidence type="ECO:0000259" key="2">
    <source>
        <dbReference type="Pfam" id="PF20649"/>
    </source>
</evidence>
<feature type="non-terminal residue" evidence="3">
    <location>
        <position position="1"/>
    </location>
</feature>
<dbReference type="InterPro" id="IPR048485">
    <property type="entry name" value="COG5_helical"/>
</dbReference>
<evidence type="ECO:0000313" key="4">
    <source>
        <dbReference type="Proteomes" id="UP000239156"/>
    </source>
</evidence>
<organism evidence="3 4">
    <name type="scientific">Puccinia striiformis</name>
    <dbReference type="NCBI Taxonomy" id="27350"/>
    <lineage>
        <taxon>Eukaryota</taxon>
        <taxon>Fungi</taxon>
        <taxon>Dikarya</taxon>
        <taxon>Basidiomycota</taxon>
        <taxon>Pucciniomycotina</taxon>
        <taxon>Pucciniomycetes</taxon>
        <taxon>Pucciniales</taxon>
        <taxon>Pucciniaceae</taxon>
        <taxon>Puccinia</taxon>
    </lineage>
</organism>
<dbReference type="VEuPathDB" id="FungiDB:PSTT_15960"/>
<dbReference type="PANTHER" id="PTHR13228:SF3">
    <property type="entry name" value="CONSERVED OLIGOMERIC GOLGI COMPLEX SUBUNIT 5"/>
    <property type="match status" value="1"/>
</dbReference>
<evidence type="ECO:0000313" key="3">
    <source>
        <dbReference type="EMBL" id="POV95907.1"/>
    </source>
</evidence>
<dbReference type="GO" id="GO:0006891">
    <property type="term" value="P:intra-Golgi vesicle-mediated transport"/>
    <property type="evidence" value="ECO:0007669"/>
    <property type="project" value="InterPro"/>
</dbReference>
<feature type="non-terminal residue" evidence="3">
    <location>
        <position position="464"/>
    </location>
</feature>
<sequence>CARIRSPIEDALNRLDRYQAAAELSRRTSRIVYTLAKRLKAQMAELDQKPFQNHSDHDTPHHPGITIRLISQRTAYSIRSLKVIQPHVQRIVSARKKVEEQMSKILNQELVQLDLPMLSTSFQTAYNLSILVRSVGSLLFELTDLVAKKNELALNLNSLAKEAVANVLVINRERGLSPHRTFYHTGHVHYGLDQRGLINDLSTSGVKSGERYSTVFWTNLGSASSKESRETLRNFRYTYGRHITPEISLTLRAIIALENIYLNQSVSKMNEAANNSRVDKLTTTVNNGIDAARFDTLLPRSVTGESQEVIKNYFKQMKSRIISNYQLKSLVGPVATTSQITHIEICNTLSDLSCILLRSIRGIKKIIYSPIELTEKIQTGMISPLVVSTKQDLNMIASMMHNHSRPPPSFNSTTNQLKLHASLITPSAGLVKIRLARDLAELEFEVLLLLLLLLLLVMACLFIN</sequence>
<keyword evidence="4" id="KW-1185">Reference proteome</keyword>
<dbReference type="InterPro" id="IPR019465">
    <property type="entry name" value="Cog5"/>
</dbReference>
<dbReference type="EMBL" id="PKSL01000321">
    <property type="protein sequence ID" value="POV95907.1"/>
    <property type="molecule type" value="Genomic_DNA"/>
</dbReference>
<proteinExistence type="predicted"/>
<dbReference type="VEuPathDB" id="FungiDB:PSHT_15809"/>
<dbReference type="AlphaFoldDB" id="A0A2S4UF44"/>
<keyword evidence="1" id="KW-0812">Transmembrane</keyword>
<keyword evidence="1" id="KW-0472">Membrane</keyword>
<name>A0A2S4UF44_9BASI</name>
<accession>A0A2S4UF44</accession>
<dbReference type="PANTHER" id="PTHR13228">
    <property type="entry name" value="CONSERVED OLIGOMERIC GOLGI COMPLEX COMPONENT 5"/>
    <property type="match status" value="1"/>
</dbReference>
<comment type="caution">
    <text evidence="3">The sequence shown here is derived from an EMBL/GenBank/DDBJ whole genome shotgun (WGS) entry which is preliminary data.</text>
</comment>
<dbReference type="Pfam" id="PF20649">
    <property type="entry name" value="COG5_C"/>
    <property type="match status" value="1"/>
</dbReference>
<gene>
    <name evidence="3" type="ORF">PSTT_15960</name>
</gene>
<protein>
    <recommendedName>
        <fullName evidence="2">Conserved oligomeric Golgi complex subunit 5 helical domain-containing protein</fullName>
    </recommendedName>
</protein>
<evidence type="ECO:0000256" key="1">
    <source>
        <dbReference type="SAM" id="Phobius"/>
    </source>
</evidence>
<dbReference type="Proteomes" id="UP000239156">
    <property type="component" value="Unassembled WGS sequence"/>
</dbReference>
<keyword evidence="1" id="KW-1133">Transmembrane helix</keyword>
<feature type="domain" description="Conserved oligomeric Golgi complex subunit 5 helical" evidence="2">
    <location>
        <begin position="79"/>
        <end position="227"/>
    </location>
</feature>
<feature type="transmembrane region" description="Helical" evidence="1">
    <location>
        <begin position="444"/>
        <end position="463"/>
    </location>
</feature>
<dbReference type="GO" id="GO:0017119">
    <property type="term" value="C:Golgi transport complex"/>
    <property type="evidence" value="ECO:0007669"/>
    <property type="project" value="InterPro"/>
</dbReference>